<dbReference type="AlphaFoldDB" id="A0AA38W8K3"/>
<feature type="signal peptide" evidence="4">
    <location>
        <begin position="1"/>
        <end position="23"/>
    </location>
</feature>
<dbReference type="GO" id="GO:0048046">
    <property type="term" value="C:apoplast"/>
    <property type="evidence" value="ECO:0007669"/>
    <property type="project" value="InterPro"/>
</dbReference>
<dbReference type="PANTHER" id="PTHR47295">
    <property type="entry name" value="EG45-LIKE DOMAIN CONTAINING PROTEIN 1-RELATED"/>
    <property type="match status" value="1"/>
</dbReference>
<protein>
    <recommendedName>
        <fullName evidence="5">Expansin-like EG45 domain-containing protein</fullName>
    </recommendedName>
</protein>
<keyword evidence="3 4" id="KW-0732">Signal</keyword>
<evidence type="ECO:0000256" key="2">
    <source>
        <dbReference type="ARBA" id="ARBA00022525"/>
    </source>
</evidence>
<evidence type="ECO:0000259" key="5">
    <source>
        <dbReference type="PROSITE" id="PS50842"/>
    </source>
</evidence>
<keyword evidence="2" id="KW-0964">Secreted</keyword>
<dbReference type="InterPro" id="IPR007112">
    <property type="entry name" value="Expansin/allergen_DPBB_dom"/>
</dbReference>
<evidence type="ECO:0000313" key="7">
    <source>
        <dbReference type="Proteomes" id="UP001172457"/>
    </source>
</evidence>
<comment type="caution">
    <text evidence="6">The sequence shown here is derived from an EMBL/GenBank/DDBJ whole genome shotgun (WGS) entry which is preliminary data.</text>
</comment>
<evidence type="ECO:0000313" key="6">
    <source>
        <dbReference type="EMBL" id="KAJ9551012.1"/>
    </source>
</evidence>
<organism evidence="6 7">
    <name type="scientific">Centaurea solstitialis</name>
    <name type="common">yellow star-thistle</name>
    <dbReference type="NCBI Taxonomy" id="347529"/>
    <lineage>
        <taxon>Eukaryota</taxon>
        <taxon>Viridiplantae</taxon>
        <taxon>Streptophyta</taxon>
        <taxon>Embryophyta</taxon>
        <taxon>Tracheophyta</taxon>
        <taxon>Spermatophyta</taxon>
        <taxon>Magnoliopsida</taxon>
        <taxon>eudicotyledons</taxon>
        <taxon>Gunneridae</taxon>
        <taxon>Pentapetalae</taxon>
        <taxon>asterids</taxon>
        <taxon>campanulids</taxon>
        <taxon>Asterales</taxon>
        <taxon>Asteraceae</taxon>
        <taxon>Carduoideae</taxon>
        <taxon>Cardueae</taxon>
        <taxon>Centaureinae</taxon>
        <taxon>Centaurea</taxon>
    </lineage>
</organism>
<dbReference type="InterPro" id="IPR044206">
    <property type="entry name" value="EGC1/2"/>
</dbReference>
<gene>
    <name evidence="6" type="ORF">OSB04_015057</name>
</gene>
<evidence type="ECO:0000256" key="4">
    <source>
        <dbReference type="SAM" id="SignalP"/>
    </source>
</evidence>
<dbReference type="SMART" id="SM00837">
    <property type="entry name" value="DPBB_1"/>
    <property type="match status" value="2"/>
</dbReference>
<feature type="domain" description="Expansin-like EG45" evidence="5">
    <location>
        <begin position="26"/>
        <end position="115"/>
    </location>
</feature>
<dbReference type="InterPro" id="IPR009009">
    <property type="entry name" value="RlpA-like_DPBB"/>
</dbReference>
<feature type="chain" id="PRO_5041351375" description="Expansin-like EG45 domain-containing protein" evidence="4">
    <location>
        <begin position="24"/>
        <end position="221"/>
    </location>
</feature>
<name>A0AA38W8K3_9ASTR</name>
<evidence type="ECO:0000256" key="1">
    <source>
        <dbReference type="ARBA" id="ARBA00004613"/>
    </source>
</evidence>
<dbReference type="FunFam" id="2.40.40.10:FF:000005">
    <property type="entry name" value="Barwin-related endoglucanase"/>
    <property type="match status" value="1"/>
</dbReference>
<dbReference type="EMBL" id="JARYMX010000004">
    <property type="protein sequence ID" value="KAJ9551012.1"/>
    <property type="molecule type" value="Genomic_DNA"/>
</dbReference>
<dbReference type="CDD" id="cd22269">
    <property type="entry name" value="DPBB_EG45-like"/>
    <property type="match status" value="1"/>
</dbReference>
<dbReference type="Pfam" id="PF03330">
    <property type="entry name" value="DPBB_1"/>
    <property type="match status" value="2"/>
</dbReference>
<proteinExistence type="predicted"/>
<accession>A0AA38W8K3</accession>
<sequence length="221" mass="23711">MGSMTRAFIVIGMVACLTSVAHAIAGQATFYTPPYVPSACFGFEDRGVMILAANSGLFNNRTACGDRYRVTCTGTTNTFVRPCTGRSVDLMIVDLCPGCARNQVDLSQEAFAMIANTDARRITIEYNSIIVLWLPGPSVMIVAANHKLFAGKSACGRRYRVRCTGGTNAGVPHPCKGKSIDVTVVDLCPGCASNQLDLSQEAFAMIANPDAGRINIDYRRI</sequence>
<reference evidence="6" key="1">
    <citation type="submission" date="2023-03" db="EMBL/GenBank/DDBJ databases">
        <title>Chromosome-scale reference genome and RAD-based genetic map of yellow starthistle (Centaurea solstitialis) reveal putative structural variation and QTLs associated with invader traits.</title>
        <authorList>
            <person name="Reatini B."/>
            <person name="Cang F.A."/>
            <person name="Jiang Q."/>
            <person name="Mckibben M.T.W."/>
            <person name="Barker M.S."/>
            <person name="Rieseberg L.H."/>
            <person name="Dlugosch K.M."/>
        </authorList>
    </citation>
    <scope>NUCLEOTIDE SEQUENCE</scope>
    <source>
        <strain evidence="6">CAN-66</strain>
        <tissue evidence="6">Leaf</tissue>
    </source>
</reference>
<evidence type="ECO:0000256" key="3">
    <source>
        <dbReference type="ARBA" id="ARBA00022729"/>
    </source>
</evidence>
<dbReference type="Proteomes" id="UP001172457">
    <property type="component" value="Chromosome 4"/>
</dbReference>
<dbReference type="CDD" id="cd22271">
    <property type="entry name" value="DPBB_EXP_N-like"/>
    <property type="match status" value="1"/>
</dbReference>
<dbReference type="PANTHER" id="PTHR47295:SF10">
    <property type="entry name" value="EG45-LIKE DOMAIN CONTAINING PROTEIN"/>
    <property type="match status" value="1"/>
</dbReference>
<feature type="domain" description="Expansin-like EG45" evidence="5">
    <location>
        <begin position="126"/>
        <end position="221"/>
    </location>
</feature>
<keyword evidence="7" id="KW-1185">Reference proteome</keyword>
<dbReference type="Gene3D" id="2.40.40.10">
    <property type="entry name" value="RlpA-like domain"/>
    <property type="match status" value="2"/>
</dbReference>
<dbReference type="PROSITE" id="PS50842">
    <property type="entry name" value="EXPANSIN_EG45"/>
    <property type="match status" value="2"/>
</dbReference>
<dbReference type="InterPro" id="IPR036908">
    <property type="entry name" value="RlpA-like_sf"/>
</dbReference>
<dbReference type="SUPFAM" id="SSF50685">
    <property type="entry name" value="Barwin-like endoglucanases"/>
    <property type="match status" value="2"/>
</dbReference>
<comment type="subcellular location">
    <subcellularLocation>
        <location evidence="1">Secreted</location>
    </subcellularLocation>
</comment>
<dbReference type="GO" id="GO:0009627">
    <property type="term" value="P:systemic acquired resistance"/>
    <property type="evidence" value="ECO:0007669"/>
    <property type="project" value="InterPro"/>
</dbReference>